<gene>
    <name evidence="1" type="ORF">SMTD_LOCUS14963</name>
</gene>
<evidence type="ECO:0000313" key="1">
    <source>
        <dbReference type="EMBL" id="VDP67330.1"/>
    </source>
</evidence>
<dbReference type="AlphaFoldDB" id="A0A183PKS7"/>
<organism evidence="1 2">
    <name type="scientific">Schistosoma mattheei</name>
    <dbReference type="NCBI Taxonomy" id="31246"/>
    <lineage>
        <taxon>Eukaryota</taxon>
        <taxon>Metazoa</taxon>
        <taxon>Spiralia</taxon>
        <taxon>Lophotrochozoa</taxon>
        <taxon>Platyhelminthes</taxon>
        <taxon>Trematoda</taxon>
        <taxon>Digenea</taxon>
        <taxon>Strigeidida</taxon>
        <taxon>Schistosomatoidea</taxon>
        <taxon>Schistosomatidae</taxon>
        <taxon>Schistosoma</taxon>
    </lineage>
</organism>
<keyword evidence="2" id="KW-1185">Reference proteome</keyword>
<name>A0A183PKS7_9TREM</name>
<protein>
    <submittedName>
        <fullName evidence="1">Uncharacterized protein</fullName>
    </submittedName>
</protein>
<proteinExistence type="predicted"/>
<reference evidence="1 2" key="1">
    <citation type="submission" date="2018-11" db="EMBL/GenBank/DDBJ databases">
        <authorList>
            <consortium name="Pathogen Informatics"/>
        </authorList>
    </citation>
    <scope>NUCLEOTIDE SEQUENCE [LARGE SCALE GENOMIC DNA]</scope>
    <source>
        <strain>Denwood</strain>
        <strain evidence="2">Zambia</strain>
    </source>
</reference>
<accession>A0A183PKS7</accession>
<dbReference type="EMBL" id="UZAL01035276">
    <property type="protein sequence ID" value="VDP67330.1"/>
    <property type="molecule type" value="Genomic_DNA"/>
</dbReference>
<sequence>MVRDQDQSDGITSSLQIPYKISANLTAKTEPSSLKISVVSPSVPAALHRFTLLTASSTSLRVGELTSVCHSVYSEMVGNPGVAEG</sequence>
<dbReference type="Proteomes" id="UP000269396">
    <property type="component" value="Unassembled WGS sequence"/>
</dbReference>
<evidence type="ECO:0000313" key="2">
    <source>
        <dbReference type="Proteomes" id="UP000269396"/>
    </source>
</evidence>